<dbReference type="EMBL" id="WUTW01000007">
    <property type="protein sequence ID" value="MXQ67366.1"/>
    <property type="molecule type" value="Genomic_DNA"/>
</dbReference>
<evidence type="ECO:0000313" key="3">
    <source>
        <dbReference type="Proteomes" id="UP000431901"/>
    </source>
</evidence>
<dbReference type="CDD" id="cd06260">
    <property type="entry name" value="DUF820-like"/>
    <property type="match status" value="1"/>
</dbReference>
<keyword evidence="2" id="KW-0255">Endonuclease</keyword>
<protein>
    <submittedName>
        <fullName evidence="2">Uma2 family endonuclease</fullName>
    </submittedName>
</protein>
<dbReference type="Gene3D" id="3.90.1570.10">
    <property type="entry name" value="tt1808, chain A"/>
    <property type="match status" value="1"/>
</dbReference>
<sequence>MTAMVHDQHVTQQEAEDALLEGFLALETPEGFRAELIDGEIVVSPPPIDRHERIITKIVKQVYKNSSVDLEGVQNVGFTVPSGSGRPTSHVIPDIAFAPTEADCFDRGLVWGSTDGVVLVCEVTSSRPERDRETKRRCYAGAGLSLYLLVDREARSTTLFRDPEGNDYRASVTEPFGKGLLLPEPFGFELDTSEFT</sequence>
<dbReference type="PANTHER" id="PTHR35400:SF3">
    <property type="entry name" value="SLL1072 PROTEIN"/>
    <property type="match status" value="1"/>
</dbReference>
<evidence type="ECO:0000313" key="2">
    <source>
        <dbReference type="EMBL" id="MXQ67366.1"/>
    </source>
</evidence>
<keyword evidence="2" id="KW-0378">Hydrolase</keyword>
<dbReference type="AlphaFoldDB" id="A0A6I4WHS0"/>
<keyword evidence="3" id="KW-1185">Reference proteome</keyword>
<organism evidence="2 3">
    <name type="scientific">Actinomadura rayongensis</name>
    <dbReference type="NCBI Taxonomy" id="1429076"/>
    <lineage>
        <taxon>Bacteria</taxon>
        <taxon>Bacillati</taxon>
        <taxon>Actinomycetota</taxon>
        <taxon>Actinomycetes</taxon>
        <taxon>Streptosporangiales</taxon>
        <taxon>Thermomonosporaceae</taxon>
        <taxon>Actinomadura</taxon>
    </lineage>
</organism>
<reference evidence="2 3" key="1">
    <citation type="submission" date="2019-12" db="EMBL/GenBank/DDBJ databases">
        <title>Nocardia macrotermitis sp. nov. and Nocardia aurantia sp. nov., isolated from the gut of the fungus growing-termite Macrotermes natalensis.</title>
        <authorList>
            <person name="Christine B."/>
            <person name="Rene B."/>
        </authorList>
    </citation>
    <scope>NUCLEOTIDE SEQUENCE [LARGE SCALE GENOMIC DNA]</scope>
    <source>
        <strain evidence="2 3">DSM 102126</strain>
    </source>
</reference>
<dbReference type="OrthoDB" id="4537149at2"/>
<dbReference type="InterPro" id="IPR008538">
    <property type="entry name" value="Uma2"/>
</dbReference>
<dbReference type="SUPFAM" id="SSF52980">
    <property type="entry name" value="Restriction endonuclease-like"/>
    <property type="match status" value="1"/>
</dbReference>
<dbReference type="Proteomes" id="UP000431901">
    <property type="component" value="Unassembled WGS sequence"/>
</dbReference>
<dbReference type="InterPro" id="IPR012296">
    <property type="entry name" value="Nuclease_put_TT1808"/>
</dbReference>
<dbReference type="GO" id="GO:0004519">
    <property type="term" value="F:endonuclease activity"/>
    <property type="evidence" value="ECO:0007669"/>
    <property type="project" value="UniProtKB-KW"/>
</dbReference>
<feature type="domain" description="Putative restriction endonuclease" evidence="1">
    <location>
        <begin position="21"/>
        <end position="192"/>
    </location>
</feature>
<accession>A0A6I4WHS0</accession>
<name>A0A6I4WHS0_9ACTN</name>
<dbReference type="PANTHER" id="PTHR35400">
    <property type="entry name" value="SLR1083 PROTEIN"/>
    <property type="match status" value="1"/>
</dbReference>
<gene>
    <name evidence="2" type="ORF">GQ466_25445</name>
</gene>
<dbReference type="Pfam" id="PF05685">
    <property type="entry name" value="Uma2"/>
    <property type="match status" value="1"/>
</dbReference>
<keyword evidence="2" id="KW-0540">Nuclease</keyword>
<evidence type="ECO:0000259" key="1">
    <source>
        <dbReference type="Pfam" id="PF05685"/>
    </source>
</evidence>
<dbReference type="RefSeq" id="WP_161105560.1">
    <property type="nucleotide sequence ID" value="NZ_JBHLYI010000008.1"/>
</dbReference>
<dbReference type="InterPro" id="IPR011335">
    <property type="entry name" value="Restrct_endonuc-II-like"/>
</dbReference>
<proteinExistence type="predicted"/>
<comment type="caution">
    <text evidence="2">The sequence shown here is derived from an EMBL/GenBank/DDBJ whole genome shotgun (WGS) entry which is preliminary data.</text>
</comment>